<evidence type="ECO:0000256" key="7">
    <source>
        <dbReference type="HAMAP-Rule" id="MF_00675"/>
    </source>
</evidence>
<reference evidence="9" key="1">
    <citation type="submission" date="2016-10" db="EMBL/GenBank/DDBJ databases">
        <authorList>
            <person name="Varghese N."/>
            <person name="Submissions S."/>
        </authorList>
    </citation>
    <scope>NUCLEOTIDE SEQUENCE [LARGE SCALE GENOMIC DNA]</scope>
    <source>
        <strain evidence="9">CGMCC 1.3703</strain>
    </source>
</reference>
<evidence type="ECO:0000256" key="3">
    <source>
        <dbReference type="ARBA" id="ARBA00008397"/>
    </source>
</evidence>
<dbReference type="HAMAP" id="MF_00675">
    <property type="entry name" value="UxaC"/>
    <property type="match status" value="1"/>
</dbReference>
<proteinExistence type="inferred from homology"/>
<dbReference type="AlphaFoldDB" id="A0A1H0H6G6"/>
<dbReference type="STRING" id="240303.SAMN05421677_10367"/>
<dbReference type="Gene3D" id="3.20.20.140">
    <property type="entry name" value="Metal-dependent hydrolases"/>
    <property type="match status" value="1"/>
</dbReference>
<dbReference type="PANTHER" id="PTHR30068:SF4">
    <property type="entry name" value="URONATE ISOMERASE"/>
    <property type="match status" value="1"/>
</dbReference>
<protein>
    <recommendedName>
        <fullName evidence="5 7">Uronate isomerase</fullName>
        <ecNumber evidence="4 7">5.3.1.12</ecNumber>
    </recommendedName>
    <alternativeName>
        <fullName evidence="7">Glucuronate isomerase</fullName>
    </alternativeName>
    <alternativeName>
        <fullName evidence="7">Uronic isomerase</fullName>
    </alternativeName>
</protein>
<dbReference type="NCBIfam" id="NF002794">
    <property type="entry name" value="PRK02925.1"/>
    <property type="match status" value="1"/>
</dbReference>
<evidence type="ECO:0000313" key="8">
    <source>
        <dbReference type="EMBL" id="SDO14664.1"/>
    </source>
</evidence>
<dbReference type="PANTHER" id="PTHR30068">
    <property type="entry name" value="URONATE ISOMERASE"/>
    <property type="match status" value="1"/>
</dbReference>
<comment type="catalytic activity">
    <reaction evidence="7">
        <text>aldehydo-D-galacturonate = keto-D-tagaturonate</text>
        <dbReference type="Rhea" id="RHEA:27702"/>
        <dbReference type="ChEBI" id="CHEBI:12952"/>
        <dbReference type="ChEBI" id="CHEBI:17886"/>
    </reaction>
</comment>
<accession>A0A1H0H6G6</accession>
<dbReference type="GO" id="GO:0019698">
    <property type="term" value="P:D-galacturonate catabolic process"/>
    <property type="evidence" value="ECO:0007669"/>
    <property type="project" value="TreeGrafter"/>
</dbReference>
<dbReference type="GO" id="GO:0008880">
    <property type="term" value="F:glucuronate isomerase activity"/>
    <property type="evidence" value="ECO:0007669"/>
    <property type="project" value="UniProtKB-UniRule"/>
</dbReference>
<comment type="catalytic activity">
    <reaction evidence="1 7">
        <text>D-glucuronate = D-fructuronate</text>
        <dbReference type="Rhea" id="RHEA:13049"/>
        <dbReference type="ChEBI" id="CHEBI:58720"/>
        <dbReference type="ChEBI" id="CHEBI:59863"/>
        <dbReference type="EC" id="5.3.1.12"/>
    </reaction>
</comment>
<dbReference type="Gene3D" id="1.10.2020.10">
    <property type="entry name" value="uronate isomerase, domain 2, chain A"/>
    <property type="match status" value="1"/>
</dbReference>
<evidence type="ECO:0000256" key="6">
    <source>
        <dbReference type="ARBA" id="ARBA00023235"/>
    </source>
</evidence>
<evidence type="ECO:0000256" key="1">
    <source>
        <dbReference type="ARBA" id="ARBA00001165"/>
    </source>
</evidence>
<sequence>MSNFISEDFLLTNDYAKTLYHDFAKDLPIIDFHNHLPPDDISKDVTFKTLTDIWLGGDHYKWRLMRANGIDEHYITGNTDEKEKFKAWAETVPNTLGNPLFHWTHMELKRYFGIDDFLNPETADRIWDMANEKLQNGGMSTQQLLKKDRVEFVGTTDDPTDDLAFHKELQDGNHPFQVAPSFRPDPGLKIDKEDFNAWVQKLGEVTNTEIQKYSDFLDGLAERVDYFDHHGCKASDHGIDEMFYKPTDEQEVAGIFDKKMRGESLTNVEVEKYKTFTLQFLASLYNKKGWIMQLHIGAMRNNNTKMFERVGRDAGYDSPGDRSLAKPLSHMLDSIEYGSGLPKTILYCLNPKDYYVLATIAGNHQDGSTAGKVQFGTAWWFNDHIDGMENQMKILANVGLIKHFVGMLTDSRSFLSFSRHEYFRRILCNLFGTWAQDGKVPSDIEWLGAYVKDISYHNAKEYFGLKNGVIL</sequence>
<keyword evidence="6 7" id="KW-0413">Isomerase</keyword>
<comment type="pathway">
    <text evidence="2 7">Carbohydrate metabolism; pentose and glucuronate interconversion.</text>
</comment>
<evidence type="ECO:0000256" key="5">
    <source>
        <dbReference type="ARBA" id="ARBA00020555"/>
    </source>
</evidence>
<keyword evidence="9" id="KW-1185">Reference proteome</keyword>
<dbReference type="RefSeq" id="WP_089651194.1">
    <property type="nucleotide sequence ID" value="NZ_FNIZ01000003.1"/>
</dbReference>
<comment type="similarity">
    <text evidence="3 7">Belongs to the metallo-dependent hydrolases superfamily. Uronate isomerase family.</text>
</comment>
<dbReference type="EMBL" id="FNIZ01000003">
    <property type="protein sequence ID" value="SDO14664.1"/>
    <property type="molecule type" value="Genomic_DNA"/>
</dbReference>
<dbReference type="GO" id="GO:0042840">
    <property type="term" value="P:D-glucuronate catabolic process"/>
    <property type="evidence" value="ECO:0007669"/>
    <property type="project" value="TreeGrafter"/>
</dbReference>
<evidence type="ECO:0000256" key="2">
    <source>
        <dbReference type="ARBA" id="ARBA00004892"/>
    </source>
</evidence>
<dbReference type="OrthoDB" id="9766564at2"/>
<organism evidence="8 9">
    <name type="scientific">Halobacillus aidingensis</name>
    <dbReference type="NCBI Taxonomy" id="240303"/>
    <lineage>
        <taxon>Bacteria</taxon>
        <taxon>Bacillati</taxon>
        <taxon>Bacillota</taxon>
        <taxon>Bacilli</taxon>
        <taxon>Bacillales</taxon>
        <taxon>Bacillaceae</taxon>
        <taxon>Halobacillus</taxon>
    </lineage>
</organism>
<evidence type="ECO:0000313" key="9">
    <source>
        <dbReference type="Proteomes" id="UP000198860"/>
    </source>
</evidence>
<dbReference type="InterPro" id="IPR032466">
    <property type="entry name" value="Metal_Hydrolase"/>
</dbReference>
<evidence type="ECO:0000256" key="4">
    <source>
        <dbReference type="ARBA" id="ARBA00012546"/>
    </source>
</evidence>
<dbReference type="Proteomes" id="UP000198860">
    <property type="component" value="Unassembled WGS sequence"/>
</dbReference>
<name>A0A1H0H6G6_HALAD</name>
<dbReference type="EC" id="5.3.1.12" evidence="4 7"/>
<gene>
    <name evidence="7" type="primary">uxaC</name>
    <name evidence="8" type="ORF">SAMN05421677_10367</name>
</gene>
<dbReference type="Pfam" id="PF02614">
    <property type="entry name" value="UxaC"/>
    <property type="match status" value="1"/>
</dbReference>
<dbReference type="UniPathway" id="UPA00246"/>
<dbReference type="InterPro" id="IPR003766">
    <property type="entry name" value="Uronate_isomerase"/>
</dbReference>
<dbReference type="SUPFAM" id="SSF51556">
    <property type="entry name" value="Metallo-dependent hydrolases"/>
    <property type="match status" value="1"/>
</dbReference>